<sequence length="159" mass="17294">MRWSGANPDLSVRCEPRAVRRSLREPDLPPPPGAPAPLSLRPASPARVPGPPAGSRAAPAPPRAQERLPPGRRRKSRTPRSEVSPYGFPGCWINKPHAKEQYVEEEPRGQPSSGLGINKRPPWGYKVFYNAGARKWQQDPGGRGRSAAEEETIPKAGSA</sequence>
<keyword evidence="3" id="KW-1185">Reference proteome</keyword>
<evidence type="ECO:0000313" key="3">
    <source>
        <dbReference type="Proteomes" id="UP001066276"/>
    </source>
</evidence>
<dbReference type="Proteomes" id="UP001066276">
    <property type="component" value="Chromosome 3_2"/>
</dbReference>
<accession>A0AAV7TXA3</accession>
<feature type="region of interest" description="Disordered" evidence="1">
    <location>
        <begin position="135"/>
        <end position="159"/>
    </location>
</feature>
<comment type="caution">
    <text evidence="2">The sequence shown here is derived from an EMBL/GenBank/DDBJ whole genome shotgun (WGS) entry which is preliminary data.</text>
</comment>
<proteinExistence type="predicted"/>
<evidence type="ECO:0000256" key="1">
    <source>
        <dbReference type="SAM" id="MobiDB-lite"/>
    </source>
</evidence>
<name>A0AAV7TXA3_PLEWA</name>
<feature type="compositionally biased region" description="Basic and acidic residues" evidence="1">
    <location>
        <begin position="12"/>
        <end position="27"/>
    </location>
</feature>
<dbReference type="EMBL" id="JANPWB010000006">
    <property type="protein sequence ID" value="KAJ1180876.1"/>
    <property type="molecule type" value="Genomic_DNA"/>
</dbReference>
<gene>
    <name evidence="2" type="ORF">NDU88_006089</name>
</gene>
<protein>
    <submittedName>
        <fullName evidence="2">Uncharacterized protein</fullName>
    </submittedName>
</protein>
<feature type="compositionally biased region" description="Low complexity" evidence="1">
    <location>
        <begin position="36"/>
        <end position="58"/>
    </location>
</feature>
<reference evidence="2" key="1">
    <citation type="journal article" date="2022" name="bioRxiv">
        <title>Sequencing and chromosome-scale assembly of the giantPleurodeles waltlgenome.</title>
        <authorList>
            <person name="Brown T."/>
            <person name="Elewa A."/>
            <person name="Iarovenko S."/>
            <person name="Subramanian E."/>
            <person name="Araus A.J."/>
            <person name="Petzold A."/>
            <person name="Susuki M."/>
            <person name="Suzuki K.-i.T."/>
            <person name="Hayashi T."/>
            <person name="Toyoda A."/>
            <person name="Oliveira C."/>
            <person name="Osipova E."/>
            <person name="Leigh N.D."/>
            <person name="Simon A."/>
            <person name="Yun M.H."/>
        </authorList>
    </citation>
    <scope>NUCLEOTIDE SEQUENCE</scope>
    <source>
        <strain evidence="2">20211129_DDA</strain>
        <tissue evidence="2">Liver</tissue>
    </source>
</reference>
<evidence type="ECO:0000313" key="2">
    <source>
        <dbReference type="EMBL" id="KAJ1180876.1"/>
    </source>
</evidence>
<organism evidence="2 3">
    <name type="scientific">Pleurodeles waltl</name>
    <name type="common">Iberian ribbed newt</name>
    <dbReference type="NCBI Taxonomy" id="8319"/>
    <lineage>
        <taxon>Eukaryota</taxon>
        <taxon>Metazoa</taxon>
        <taxon>Chordata</taxon>
        <taxon>Craniata</taxon>
        <taxon>Vertebrata</taxon>
        <taxon>Euteleostomi</taxon>
        <taxon>Amphibia</taxon>
        <taxon>Batrachia</taxon>
        <taxon>Caudata</taxon>
        <taxon>Salamandroidea</taxon>
        <taxon>Salamandridae</taxon>
        <taxon>Pleurodelinae</taxon>
        <taxon>Pleurodeles</taxon>
    </lineage>
</organism>
<dbReference type="AlphaFoldDB" id="A0AAV7TXA3"/>
<feature type="region of interest" description="Disordered" evidence="1">
    <location>
        <begin position="1"/>
        <end position="121"/>
    </location>
</feature>
<feature type="compositionally biased region" description="Basic and acidic residues" evidence="1">
    <location>
        <begin position="97"/>
        <end position="108"/>
    </location>
</feature>